<dbReference type="PANTHER" id="PTHR14594">
    <property type="entry name" value="CENTROSOMAL PROTEIN OF 70 KDA"/>
    <property type="match status" value="1"/>
</dbReference>
<keyword evidence="10" id="KW-1185">Reference proteome</keyword>
<accession>A0A6P6C2Z7</accession>
<name>A0A6P6C2Z7_PTEVA</name>
<comment type="function">
    <text evidence="8">Plays a role in the organization of both preexisting and nascent microtubules in interphase cells. During mitosis, required for the organization and orientation of the mitotic spindle.</text>
</comment>
<reference evidence="11" key="1">
    <citation type="submission" date="2025-08" db="UniProtKB">
        <authorList>
            <consortium name="RefSeq"/>
        </authorList>
    </citation>
    <scope>IDENTIFICATION</scope>
    <source>
        <tissue evidence="11">Kidney</tissue>
    </source>
</reference>
<evidence type="ECO:0000256" key="2">
    <source>
        <dbReference type="ARBA" id="ARBA00011832"/>
    </source>
</evidence>
<keyword evidence="4" id="KW-0963">Cytoplasm</keyword>
<proteinExistence type="predicted"/>
<evidence type="ECO:0000256" key="9">
    <source>
        <dbReference type="SAM" id="Coils"/>
    </source>
</evidence>
<comment type="subcellular location">
    <subcellularLocation>
        <location evidence="1">Cytoplasm</location>
        <location evidence="1">Cytoskeleton</location>
        <location evidence="1">Microtubule organizing center</location>
        <location evidence="1">Centrosome</location>
    </subcellularLocation>
</comment>
<keyword evidence="6 9" id="KW-0175">Coiled coil</keyword>
<evidence type="ECO:0000313" key="11">
    <source>
        <dbReference type="RefSeq" id="XP_023381677.1"/>
    </source>
</evidence>
<sequence length="194" mass="23254">MTEKQREEAEWENINMLLMTHGLRPLSLVKRTDLKDFIIFDKQSSQKMRHNLKTLVEETECQQKMIQELIETNQQLKNELQLEKCRAVDQEQRANDLEQIMESVKAKIGELEDESLNRVCQQQNKMKDLQKEHKALQAKCQHYKRKRMEQQETIASLQKDIYRLTMEEEERIITQNRVFASLCKRVPHTVLDRQ</sequence>
<dbReference type="KEGG" id="pvp:105308958"/>
<evidence type="ECO:0000256" key="7">
    <source>
        <dbReference type="ARBA" id="ARBA00023212"/>
    </source>
</evidence>
<dbReference type="GO" id="GO:0060271">
    <property type="term" value="P:cilium assembly"/>
    <property type="evidence" value="ECO:0007669"/>
    <property type="project" value="InterPro"/>
</dbReference>
<dbReference type="GO" id="GO:0005813">
    <property type="term" value="C:centrosome"/>
    <property type="evidence" value="ECO:0007669"/>
    <property type="project" value="UniProtKB-SubCell"/>
</dbReference>
<keyword evidence="7" id="KW-0206">Cytoskeleton</keyword>
<gene>
    <name evidence="11" type="primary">CEP70</name>
</gene>
<evidence type="ECO:0000256" key="3">
    <source>
        <dbReference type="ARBA" id="ARBA00018408"/>
    </source>
</evidence>
<evidence type="ECO:0000256" key="6">
    <source>
        <dbReference type="ARBA" id="ARBA00023054"/>
    </source>
</evidence>
<evidence type="ECO:0000313" key="10">
    <source>
        <dbReference type="Proteomes" id="UP000515202"/>
    </source>
</evidence>
<dbReference type="GeneID" id="105308958"/>
<dbReference type="GO" id="GO:0070507">
    <property type="term" value="P:regulation of microtubule cytoskeleton organization"/>
    <property type="evidence" value="ECO:0007669"/>
    <property type="project" value="InterPro"/>
</dbReference>
<dbReference type="OrthoDB" id="2020926at2759"/>
<dbReference type="PANTHER" id="PTHR14594:SF1">
    <property type="entry name" value="CENTROSOMAL PROTEIN OF 70 KDA"/>
    <property type="match status" value="1"/>
</dbReference>
<protein>
    <recommendedName>
        <fullName evidence="3">Centrosomal protein of 70 kDa</fullName>
    </recommendedName>
</protein>
<evidence type="ECO:0000256" key="4">
    <source>
        <dbReference type="ARBA" id="ARBA00022490"/>
    </source>
</evidence>
<evidence type="ECO:0000256" key="1">
    <source>
        <dbReference type="ARBA" id="ARBA00004300"/>
    </source>
</evidence>
<dbReference type="InterPro" id="IPR037692">
    <property type="entry name" value="CEP70"/>
</dbReference>
<dbReference type="CTD" id="80321"/>
<dbReference type="RefSeq" id="XP_023381677.1">
    <property type="nucleotide sequence ID" value="XM_023525909.1"/>
</dbReference>
<feature type="coiled-coil region" evidence="9">
    <location>
        <begin position="59"/>
        <end position="160"/>
    </location>
</feature>
<organism evidence="10 11">
    <name type="scientific">Pteropus vampyrus</name>
    <name type="common">Large flying fox</name>
    <dbReference type="NCBI Taxonomy" id="132908"/>
    <lineage>
        <taxon>Eukaryota</taxon>
        <taxon>Metazoa</taxon>
        <taxon>Chordata</taxon>
        <taxon>Craniata</taxon>
        <taxon>Vertebrata</taxon>
        <taxon>Euteleostomi</taxon>
        <taxon>Mammalia</taxon>
        <taxon>Eutheria</taxon>
        <taxon>Laurasiatheria</taxon>
        <taxon>Chiroptera</taxon>
        <taxon>Yinpterochiroptera</taxon>
        <taxon>Pteropodoidea</taxon>
        <taxon>Pteropodidae</taxon>
        <taxon>Pteropodinae</taxon>
        <taxon>Pteropus</taxon>
    </lineage>
</organism>
<dbReference type="AlphaFoldDB" id="A0A6P6C2Z7"/>
<evidence type="ECO:0000256" key="5">
    <source>
        <dbReference type="ARBA" id="ARBA00022803"/>
    </source>
</evidence>
<evidence type="ECO:0000256" key="8">
    <source>
        <dbReference type="ARBA" id="ARBA00025273"/>
    </source>
</evidence>
<comment type="subunit">
    <text evidence="2">Directly interacts with tubulin-gamma; this interaction determines centrosomal localization.</text>
</comment>
<keyword evidence="5" id="KW-0802">TPR repeat</keyword>
<dbReference type="Proteomes" id="UP000515202">
    <property type="component" value="Unplaced"/>
</dbReference>
<dbReference type="GO" id="GO:0043015">
    <property type="term" value="F:gamma-tubulin binding"/>
    <property type="evidence" value="ECO:0007669"/>
    <property type="project" value="InterPro"/>
</dbReference>